<protein>
    <submittedName>
        <fullName evidence="2">Uncharacterized protein</fullName>
    </submittedName>
</protein>
<organism evidence="2 3">
    <name type="scientific">Phytophthora rubi</name>
    <dbReference type="NCBI Taxonomy" id="129364"/>
    <lineage>
        <taxon>Eukaryota</taxon>
        <taxon>Sar</taxon>
        <taxon>Stramenopiles</taxon>
        <taxon>Oomycota</taxon>
        <taxon>Peronosporomycetes</taxon>
        <taxon>Peronosporales</taxon>
        <taxon>Peronosporaceae</taxon>
        <taxon>Phytophthora</taxon>
    </lineage>
</organism>
<sequence>MSHVRNAPFPPKFQFPCPRVRPSVEEKGEVAAECSVEEEKEGVAAECSVEKKEEATNESNPRRRRGPPPTATS</sequence>
<evidence type="ECO:0000256" key="1">
    <source>
        <dbReference type="SAM" id="MobiDB-lite"/>
    </source>
</evidence>
<evidence type="ECO:0000313" key="3">
    <source>
        <dbReference type="Proteomes" id="UP000435112"/>
    </source>
</evidence>
<dbReference type="AlphaFoldDB" id="A0A6A3H1V9"/>
<dbReference type="Proteomes" id="UP000435112">
    <property type="component" value="Unassembled WGS sequence"/>
</dbReference>
<name>A0A6A3H1V9_9STRA</name>
<gene>
    <name evidence="2" type="ORF">PR002_g29419</name>
</gene>
<feature type="region of interest" description="Disordered" evidence="1">
    <location>
        <begin position="32"/>
        <end position="73"/>
    </location>
</feature>
<proteinExistence type="predicted"/>
<reference evidence="2 3" key="1">
    <citation type="submission" date="2018-09" db="EMBL/GenBank/DDBJ databases">
        <title>Genomic investigation of the strawberry pathogen Phytophthora fragariae indicates pathogenicity is determined by transcriptional variation in three key races.</title>
        <authorList>
            <person name="Adams T.M."/>
            <person name="Armitage A.D."/>
            <person name="Sobczyk M.K."/>
            <person name="Bates H.J."/>
            <person name="Dunwell J.M."/>
            <person name="Nellist C.F."/>
            <person name="Harrison R.J."/>
        </authorList>
    </citation>
    <scope>NUCLEOTIDE SEQUENCE [LARGE SCALE GENOMIC DNA]</scope>
    <source>
        <strain evidence="2 3">SCRP324</strain>
    </source>
</reference>
<dbReference type="EMBL" id="QXFU01005803">
    <property type="protein sequence ID" value="KAE8963013.1"/>
    <property type="molecule type" value="Genomic_DNA"/>
</dbReference>
<accession>A0A6A3H1V9</accession>
<evidence type="ECO:0000313" key="2">
    <source>
        <dbReference type="EMBL" id="KAE8963013.1"/>
    </source>
</evidence>
<comment type="caution">
    <text evidence="2">The sequence shown here is derived from an EMBL/GenBank/DDBJ whole genome shotgun (WGS) entry which is preliminary data.</text>
</comment>